<feature type="binding site" evidence="12">
    <location>
        <position position="284"/>
    </location>
    <ligand>
        <name>[4Fe-4S] cluster</name>
        <dbReference type="ChEBI" id="CHEBI:49883"/>
        <label>2</label>
        <note>4Fe-4S-substrate</note>
    </ligand>
</feature>
<dbReference type="AlphaFoldDB" id="A0A1N7JX37"/>
<evidence type="ECO:0000256" key="6">
    <source>
        <dbReference type="ARBA" id="ARBA00023004"/>
    </source>
</evidence>
<keyword evidence="9 12" id="KW-0501">Molybdenum cofactor biosynthesis</keyword>
<dbReference type="HAMAP" id="MF_01225_B">
    <property type="entry name" value="MoaA_B"/>
    <property type="match status" value="1"/>
</dbReference>
<dbReference type="SFLD" id="SFLDS00029">
    <property type="entry name" value="Radical_SAM"/>
    <property type="match status" value="1"/>
</dbReference>
<proteinExistence type="inferred from homology"/>
<evidence type="ECO:0000256" key="5">
    <source>
        <dbReference type="ARBA" id="ARBA00022741"/>
    </source>
</evidence>
<comment type="similarity">
    <text evidence="12">Belongs to the radical SAM superfamily. MoaA family.</text>
</comment>
<dbReference type="InterPro" id="IPR010505">
    <property type="entry name" value="MoaA_twitch"/>
</dbReference>
<feature type="binding site" evidence="12">
    <location>
        <position position="149"/>
    </location>
    <ligand>
        <name>S-adenosyl-L-methionine</name>
        <dbReference type="ChEBI" id="CHEBI:59789"/>
    </ligand>
</feature>
<dbReference type="CDD" id="cd01335">
    <property type="entry name" value="Radical_SAM"/>
    <property type="match status" value="1"/>
</dbReference>
<feature type="binding site" evidence="12">
    <location>
        <position position="287"/>
    </location>
    <ligand>
        <name>[4Fe-4S] cluster</name>
        <dbReference type="ChEBI" id="CHEBI:49883"/>
        <label>2</label>
        <note>4Fe-4S-substrate</note>
    </ligand>
</feature>
<feature type="binding site" evidence="12">
    <location>
        <position position="185"/>
    </location>
    <ligand>
        <name>GTP</name>
        <dbReference type="ChEBI" id="CHEBI:37565"/>
    </ligand>
</feature>
<dbReference type="GO" id="GO:0006777">
    <property type="term" value="P:Mo-molybdopterin cofactor biosynthetic process"/>
    <property type="evidence" value="ECO:0007669"/>
    <property type="project" value="UniProtKB-UniRule"/>
</dbReference>
<evidence type="ECO:0000256" key="3">
    <source>
        <dbReference type="ARBA" id="ARBA00022691"/>
    </source>
</evidence>
<keyword evidence="8 12" id="KW-0342">GTP-binding</keyword>
<dbReference type="GO" id="GO:0005525">
    <property type="term" value="F:GTP binding"/>
    <property type="evidence" value="ECO:0007669"/>
    <property type="project" value="UniProtKB-UniRule"/>
</dbReference>
<dbReference type="InterPro" id="IPR050105">
    <property type="entry name" value="MoCo_biosynth_MoaA/MoaC"/>
</dbReference>
<evidence type="ECO:0000256" key="2">
    <source>
        <dbReference type="ARBA" id="ARBA00022485"/>
    </source>
</evidence>
<evidence type="ECO:0000313" key="15">
    <source>
        <dbReference type="Proteomes" id="UP000186098"/>
    </source>
</evidence>
<comment type="catalytic activity">
    <reaction evidence="11 12">
        <text>GTP + AH2 + S-adenosyl-L-methionine = (8S)-3',8-cyclo-7,8-dihydroguanosine 5'-triphosphate + 5'-deoxyadenosine + L-methionine + A + H(+)</text>
        <dbReference type="Rhea" id="RHEA:49576"/>
        <dbReference type="ChEBI" id="CHEBI:13193"/>
        <dbReference type="ChEBI" id="CHEBI:15378"/>
        <dbReference type="ChEBI" id="CHEBI:17319"/>
        <dbReference type="ChEBI" id="CHEBI:17499"/>
        <dbReference type="ChEBI" id="CHEBI:37565"/>
        <dbReference type="ChEBI" id="CHEBI:57844"/>
        <dbReference type="ChEBI" id="CHEBI:59789"/>
        <dbReference type="ChEBI" id="CHEBI:131766"/>
        <dbReference type="EC" id="4.1.99.22"/>
    </reaction>
</comment>
<dbReference type="InterPro" id="IPR000385">
    <property type="entry name" value="MoaA_NifB_PqqE_Fe-S-bd_CS"/>
</dbReference>
<comment type="function">
    <text evidence="12">Catalyzes the cyclization of GTP to (8S)-3',8-cyclo-7,8-dihydroguanosine 5'-triphosphate.</text>
</comment>
<dbReference type="STRING" id="407234.SAMN05421795_101415"/>
<comment type="subunit">
    <text evidence="12">Monomer and homodimer.</text>
</comment>
<dbReference type="InterPro" id="IPR006638">
    <property type="entry name" value="Elp3/MiaA/NifB-like_rSAM"/>
</dbReference>
<feature type="binding site" evidence="12">
    <location>
        <position position="49"/>
    </location>
    <ligand>
        <name>[4Fe-4S] cluster</name>
        <dbReference type="ChEBI" id="CHEBI:49883"/>
        <label>1</label>
        <note>4Fe-4S-S-AdoMet</note>
    </ligand>
</feature>
<keyword evidence="6 12" id="KW-0408">Iron</keyword>
<name>A0A1N7JX37_9RHOB</name>
<feature type="domain" description="Radical SAM core" evidence="13">
    <location>
        <begin position="33"/>
        <end position="260"/>
    </location>
</feature>
<dbReference type="EC" id="4.1.99.22" evidence="1 12"/>
<feature type="binding site" evidence="12">
    <location>
        <position position="56"/>
    </location>
    <ligand>
        <name>[4Fe-4S] cluster</name>
        <dbReference type="ChEBI" id="CHEBI:49883"/>
        <label>1</label>
        <note>4Fe-4S-S-AdoMet</note>
    </ligand>
</feature>
<reference evidence="15" key="1">
    <citation type="submission" date="2017-01" db="EMBL/GenBank/DDBJ databases">
        <authorList>
            <person name="Varghese N."/>
            <person name="Submissions S."/>
        </authorList>
    </citation>
    <scope>NUCLEOTIDE SEQUENCE [LARGE SCALE GENOMIC DNA]</scope>
    <source>
        <strain evidence="15">DSM 18714</strain>
    </source>
</reference>
<dbReference type="GO" id="GO:0061799">
    <property type="term" value="F:cyclic pyranopterin monophosphate synthase activity"/>
    <property type="evidence" value="ECO:0007669"/>
    <property type="project" value="TreeGrafter"/>
</dbReference>
<dbReference type="GO" id="GO:0061798">
    <property type="term" value="F:GTP 3',8'-cyclase activity"/>
    <property type="evidence" value="ECO:0007669"/>
    <property type="project" value="UniProtKB-UniRule"/>
</dbReference>
<dbReference type="Pfam" id="PF04055">
    <property type="entry name" value="Radical_SAM"/>
    <property type="match status" value="1"/>
</dbReference>
<evidence type="ECO:0000256" key="10">
    <source>
        <dbReference type="ARBA" id="ARBA00023239"/>
    </source>
</evidence>
<dbReference type="GO" id="GO:1904047">
    <property type="term" value="F:S-adenosyl-L-methionine binding"/>
    <property type="evidence" value="ECO:0007669"/>
    <property type="project" value="UniProtKB-UniRule"/>
</dbReference>
<feature type="binding site" evidence="12">
    <location>
        <position position="95"/>
    </location>
    <ligand>
        <name>S-adenosyl-L-methionine</name>
        <dbReference type="ChEBI" id="CHEBI:59789"/>
    </ligand>
</feature>
<feature type="binding site" evidence="12">
    <location>
        <position position="53"/>
    </location>
    <ligand>
        <name>[4Fe-4S] cluster</name>
        <dbReference type="ChEBI" id="CHEBI:49883"/>
        <label>1</label>
        <note>4Fe-4S-S-AdoMet</note>
    </ligand>
</feature>
<feature type="binding site" evidence="12">
    <location>
        <position position="42"/>
    </location>
    <ligand>
        <name>GTP</name>
        <dbReference type="ChEBI" id="CHEBI:37565"/>
    </ligand>
</feature>
<dbReference type="RefSeq" id="WP_083947531.1">
    <property type="nucleotide sequence ID" value="NZ_FTOM01000001.1"/>
</dbReference>
<evidence type="ECO:0000259" key="13">
    <source>
        <dbReference type="PROSITE" id="PS51918"/>
    </source>
</evidence>
<evidence type="ECO:0000256" key="9">
    <source>
        <dbReference type="ARBA" id="ARBA00023150"/>
    </source>
</evidence>
<feature type="binding site" evidence="12">
    <location>
        <begin position="289"/>
        <end position="291"/>
    </location>
    <ligand>
        <name>GTP</name>
        <dbReference type="ChEBI" id="CHEBI:37565"/>
    </ligand>
</feature>
<keyword evidence="4 12" id="KW-0479">Metal-binding</keyword>
<keyword evidence="15" id="KW-1185">Reference proteome</keyword>
<feature type="binding site" evidence="12">
    <location>
        <position position="55"/>
    </location>
    <ligand>
        <name>S-adenosyl-L-methionine</name>
        <dbReference type="ChEBI" id="CHEBI:59789"/>
    </ligand>
</feature>
<sequence length="359" mass="38334">MKAPAAPVSDPDGAAAAAALADDAGAGPVLRDPFGREIRYLRLSVTDRCDLRCSYCLLPDVRFVPRAELLSLEELDILASGFVELGVRKLRITGGEPLVRRGIEGLFGALSRHVVSGALQELTLTTNATQLARHAAMLADNGVRRINVSLDTLDPARFAAITGADVLPAVLAGIAAARAAGIAVKLNVVALRGLNEGDLFPLVEYCAAEGMDLTFIEVMPMGDMPPAARLDRFWPLGDLRARLAGRYTVTEDEHHRTGGPARYVRLRETGQRIGFITPLTGNFCEGCNRVRVDCRGQLHLCLGREEQADLRGALRTGGPEGLRSAIRAAIARKPAAHGFDYSDGKVAGTMPRPMSHTGG</sequence>
<dbReference type="EMBL" id="FTOM01000001">
    <property type="protein sequence ID" value="SIS53919.1"/>
    <property type="molecule type" value="Genomic_DNA"/>
</dbReference>
<dbReference type="InterPro" id="IPR013785">
    <property type="entry name" value="Aldolase_TIM"/>
</dbReference>
<evidence type="ECO:0000313" key="14">
    <source>
        <dbReference type="EMBL" id="SIS53919.1"/>
    </source>
</evidence>
<evidence type="ECO:0000256" key="1">
    <source>
        <dbReference type="ARBA" id="ARBA00012167"/>
    </source>
</evidence>
<keyword evidence="7 12" id="KW-0411">Iron-sulfur</keyword>
<dbReference type="Gene3D" id="3.20.20.70">
    <property type="entry name" value="Aldolase class I"/>
    <property type="match status" value="1"/>
</dbReference>
<feature type="binding site" evidence="12">
    <location>
        <position position="219"/>
    </location>
    <ligand>
        <name>S-adenosyl-L-methionine</name>
        <dbReference type="ChEBI" id="CHEBI:59789"/>
    </ligand>
</feature>
<dbReference type="InterPro" id="IPR013483">
    <property type="entry name" value="MoaA"/>
</dbReference>
<dbReference type="InterPro" id="IPR007197">
    <property type="entry name" value="rSAM"/>
</dbReference>
<evidence type="ECO:0000256" key="7">
    <source>
        <dbReference type="ARBA" id="ARBA00023014"/>
    </source>
</evidence>
<protein>
    <recommendedName>
        <fullName evidence="1 12">GTP 3',8-cyclase</fullName>
        <ecNumber evidence="1 12">4.1.99.22</ecNumber>
    </recommendedName>
    <alternativeName>
        <fullName evidence="12">Molybdenum cofactor biosynthesis protein A</fullName>
    </alternativeName>
</protein>
<comment type="pathway">
    <text evidence="12">Cofactor biosynthesis; molybdopterin biosynthesis.</text>
</comment>
<dbReference type="Pfam" id="PF06463">
    <property type="entry name" value="Mob_synth_C"/>
    <property type="match status" value="1"/>
</dbReference>
<evidence type="ECO:0000256" key="8">
    <source>
        <dbReference type="ARBA" id="ARBA00023134"/>
    </source>
</evidence>
<feature type="binding site" evidence="12">
    <location>
        <position position="91"/>
    </location>
    <ligand>
        <name>GTP</name>
        <dbReference type="ChEBI" id="CHEBI:37565"/>
    </ligand>
</feature>
<dbReference type="InterPro" id="IPR058240">
    <property type="entry name" value="rSAM_sf"/>
</dbReference>
<dbReference type="PANTHER" id="PTHR22960">
    <property type="entry name" value="MOLYBDOPTERIN COFACTOR SYNTHESIS PROTEIN A"/>
    <property type="match status" value="1"/>
</dbReference>
<comment type="cofactor">
    <cofactor evidence="12">
        <name>[4Fe-4S] cluster</name>
        <dbReference type="ChEBI" id="CHEBI:49883"/>
    </cofactor>
    <text evidence="12">Binds 2 [4Fe-4S] clusters. Binds 1 [4Fe-4S] cluster coordinated with 3 cysteines and an exchangeable S-adenosyl-L-methionine and 1 [4Fe-4S] cluster coordinated with 3 cysteines and the GTP-derived substrate.</text>
</comment>
<gene>
    <name evidence="12" type="primary">moaA</name>
    <name evidence="14" type="ORF">SAMN05421795_101415</name>
</gene>
<keyword evidence="10 12" id="KW-0456">Lyase</keyword>
<dbReference type="PROSITE" id="PS51918">
    <property type="entry name" value="RADICAL_SAM"/>
    <property type="match status" value="1"/>
</dbReference>
<dbReference type="OrthoDB" id="9763993at2"/>
<feature type="binding site" evidence="12">
    <location>
        <position position="125"/>
    </location>
    <ligand>
        <name>GTP</name>
        <dbReference type="ChEBI" id="CHEBI:37565"/>
    </ligand>
</feature>
<dbReference type="PANTHER" id="PTHR22960:SF0">
    <property type="entry name" value="MOLYBDENUM COFACTOR BIOSYNTHESIS PROTEIN 1"/>
    <property type="match status" value="1"/>
</dbReference>
<dbReference type="GO" id="GO:0051539">
    <property type="term" value="F:4 iron, 4 sulfur cluster binding"/>
    <property type="evidence" value="ECO:0007669"/>
    <property type="project" value="UniProtKB-UniRule"/>
</dbReference>
<dbReference type="CDD" id="cd21117">
    <property type="entry name" value="Twitch_MoaA"/>
    <property type="match status" value="1"/>
</dbReference>
<dbReference type="PROSITE" id="PS01305">
    <property type="entry name" value="MOAA_NIFB_PQQE"/>
    <property type="match status" value="1"/>
</dbReference>
<dbReference type="SFLD" id="SFLDG01383">
    <property type="entry name" value="cyclic_pyranopterin_phosphate"/>
    <property type="match status" value="1"/>
</dbReference>
<dbReference type="SUPFAM" id="SSF102114">
    <property type="entry name" value="Radical SAM enzymes"/>
    <property type="match status" value="1"/>
</dbReference>
<organism evidence="14 15">
    <name type="scientific">Phaeovulum vinaykumarii</name>
    <dbReference type="NCBI Taxonomy" id="407234"/>
    <lineage>
        <taxon>Bacteria</taxon>
        <taxon>Pseudomonadati</taxon>
        <taxon>Pseudomonadota</taxon>
        <taxon>Alphaproteobacteria</taxon>
        <taxon>Rhodobacterales</taxon>
        <taxon>Paracoccaceae</taxon>
        <taxon>Phaeovulum</taxon>
    </lineage>
</organism>
<dbReference type="NCBIfam" id="TIGR02666">
    <property type="entry name" value="moaA"/>
    <property type="match status" value="1"/>
</dbReference>
<dbReference type="SFLD" id="SFLDG01386">
    <property type="entry name" value="main_SPASM_domain-containing"/>
    <property type="match status" value="1"/>
</dbReference>
<dbReference type="SMART" id="SM00729">
    <property type="entry name" value="Elp3"/>
    <property type="match status" value="1"/>
</dbReference>
<dbReference type="UniPathway" id="UPA00344"/>
<evidence type="ECO:0000256" key="4">
    <source>
        <dbReference type="ARBA" id="ARBA00022723"/>
    </source>
</evidence>
<dbReference type="GO" id="GO:0046872">
    <property type="term" value="F:metal ion binding"/>
    <property type="evidence" value="ECO:0007669"/>
    <property type="project" value="UniProtKB-KW"/>
</dbReference>
<keyword evidence="5 12" id="KW-0547">Nucleotide-binding</keyword>
<feature type="binding site" evidence="12">
    <location>
        <position position="301"/>
    </location>
    <ligand>
        <name>[4Fe-4S] cluster</name>
        <dbReference type="ChEBI" id="CHEBI:49883"/>
        <label>2</label>
        <note>4Fe-4S-substrate</note>
    </ligand>
</feature>
<keyword evidence="2 12" id="KW-0004">4Fe-4S</keyword>
<dbReference type="SFLD" id="SFLDG01067">
    <property type="entry name" value="SPASM/twitch_domain_containing"/>
    <property type="match status" value="1"/>
</dbReference>
<dbReference type="Proteomes" id="UP000186098">
    <property type="component" value="Unassembled WGS sequence"/>
</dbReference>
<keyword evidence="3 12" id="KW-0949">S-adenosyl-L-methionine</keyword>
<accession>A0A1N7JX37</accession>
<dbReference type="InterPro" id="IPR040064">
    <property type="entry name" value="MoaA-like"/>
</dbReference>
<evidence type="ECO:0000256" key="12">
    <source>
        <dbReference type="HAMAP-Rule" id="MF_01225"/>
    </source>
</evidence>
<evidence type="ECO:0000256" key="11">
    <source>
        <dbReference type="ARBA" id="ARBA00048697"/>
    </source>
</evidence>